<dbReference type="EMBL" id="AAOH01000003">
    <property type="protein sequence ID" value="EAR28871.1"/>
    <property type="molecule type" value="Genomic_DNA"/>
</dbReference>
<dbReference type="AlphaFoldDB" id="A4C8F6"/>
<name>A4C8F6_9GAMM</name>
<protein>
    <submittedName>
        <fullName evidence="1">Uncharacterized protein</fullName>
    </submittedName>
</protein>
<sequence>MGVICGISRPVDDVTAGSIGTFEFIFLAFGYPFGAIRA</sequence>
<keyword evidence="2" id="KW-1185">Reference proteome</keyword>
<proteinExistence type="predicted"/>
<reference evidence="1 2" key="1">
    <citation type="submission" date="2006-02" db="EMBL/GenBank/DDBJ databases">
        <authorList>
            <person name="Moran M.A."/>
            <person name="Kjelleberg S."/>
            <person name="Egan S."/>
            <person name="Saunders N."/>
            <person name="Thomas T."/>
            <person name="Ferriera S."/>
            <person name="Johnson J."/>
            <person name="Kravitz S."/>
            <person name="Halpern A."/>
            <person name="Remington K."/>
            <person name="Beeson K."/>
            <person name="Tran B."/>
            <person name="Rogers Y.-H."/>
            <person name="Friedman R."/>
            <person name="Venter J.C."/>
        </authorList>
    </citation>
    <scope>NUCLEOTIDE SEQUENCE [LARGE SCALE GENOMIC DNA]</scope>
    <source>
        <strain evidence="1 2">D2</strain>
    </source>
</reference>
<dbReference type="Proteomes" id="UP000006201">
    <property type="component" value="Unassembled WGS sequence"/>
</dbReference>
<accession>A4C8F6</accession>
<evidence type="ECO:0000313" key="2">
    <source>
        <dbReference type="Proteomes" id="UP000006201"/>
    </source>
</evidence>
<gene>
    <name evidence="1" type="ORF">PTD2_07504</name>
</gene>
<organism evidence="1 2">
    <name type="scientific">Pseudoalteromonas tunicata D2</name>
    <dbReference type="NCBI Taxonomy" id="87626"/>
    <lineage>
        <taxon>Bacteria</taxon>
        <taxon>Pseudomonadati</taxon>
        <taxon>Pseudomonadota</taxon>
        <taxon>Gammaproteobacteria</taxon>
        <taxon>Alteromonadales</taxon>
        <taxon>Pseudoalteromonadaceae</taxon>
        <taxon>Pseudoalteromonas</taxon>
    </lineage>
</organism>
<comment type="caution">
    <text evidence="1">The sequence shown here is derived from an EMBL/GenBank/DDBJ whole genome shotgun (WGS) entry which is preliminary data.</text>
</comment>
<dbReference type="HOGENOM" id="CLU_3331889_0_0_6"/>
<evidence type="ECO:0000313" key="1">
    <source>
        <dbReference type="EMBL" id="EAR28871.1"/>
    </source>
</evidence>